<accession>A0ACC0JH61</accession>
<name>A0ACC0JH61_CHOFU</name>
<evidence type="ECO:0000313" key="1">
    <source>
        <dbReference type="EMBL" id="KAI8423447.1"/>
    </source>
</evidence>
<evidence type="ECO:0000313" key="2">
    <source>
        <dbReference type="Proteomes" id="UP001064048"/>
    </source>
</evidence>
<proteinExistence type="predicted"/>
<gene>
    <name evidence="1" type="ORF">MSG28_012579</name>
</gene>
<reference evidence="1 2" key="1">
    <citation type="journal article" date="2022" name="Genome Biol. Evol.">
        <title>The Spruce Budworm Genome: Reconstructing the Evolutionary History of Antifreeze Proteins.</title>
        <authorList>
            <person name="Beliveau C."/>
            <person name="Gagne P."/>
            <person name="Picq S."/>
            <person name="Vernygora O."/>
            <person name="Keeling C.I."/>
            <person name="Pinkney K."/>
            <person name="Doucet D."/>
            <person name="Wen F."/>
            <person name="Johnston J.S."/>
            <person name="Maaroufi H."/>
            <person name="Boyle B."/>
            <person name="Laroche J."/>
            <person name="Dewar K."/>
            <person name="Juretic N."/>
            <person name="Blackburn G."/>
            <person name="Nisole A."/>
            <person name="Brunet B."/>
            <person name="Brandao M."/>
            <person name="Lumley L."/>
            <person name="Duan J."/>
            <person name="Quan G."/>
            <person name="Lucarotti C.J."/>
            <person name="Roe A.D."/>
            <person name="Sperling F.A.H."/>
            <person name="Levesque R.C."/>
            <person name="Cusson M."/>
        </authorList>
    </citation>
    <scope>NUCLEOTIDE SEQUENCE [LARGE SCALE GENOMIC DNA]</scope>
    <source>
        <strain evidence="1">Glfc:IPQL:Cfum</strain>
    </source>
</reference>
<dbReference type="Proteomes" id="UP001064048">
    <property type="component" value="Chromosome 22"/>
</dbReference>
<comment type="caution">
    <text evidence="1">The sequence shown here is derived from an EMBL/GenBank/DDBJ whole genome shotgun (WGS) entry which is preliminary data.</text>
</comment>
<keyword evidence="2" id="KW-1185">Reference proteome</keyword>
<sequence>MSQQLIAGRVPSMCQRGVISMEKTIIDTSLCRVNGTSTRPKVWDRVLSGVVELDISCLLHQRFGTEIKWSNPQIGQTNTDFRFAHTFAKSPENSAVAMNSKKKNKNKQNKPPNPTPPQKEEVIDAVKPPEEVIESVENRVPNIVSENVAEVKQPEETPKKPKRNRGKKKKDDERSDKEDDVKVEDPVPPVPSQAVEDALSDANIAPTARKKKNKNKNNQAEHLDNKDIKGEVKLENIDTKQEVPFQKEEETETESKPSKKKNKKKKNRNDSERSEKEDVSCTSAFQQLLVEEEKAKGKNEKNTKPSKDQEIVKEVLGTPQVNVATDVAEEYLLKDEVHKNKKKNKKDKKNAPIEQSKLIDEMKTPELTKPDVKSMPSDEVESTNQLIEKENTESLKISECVPDASTAEQKSPKLKAKIAKPVEKKKKERNDTEKGKSECIDQLKVSETESLPVTNVAKREALPAVPSEKIVSPTEISPDWHEEVKIDEDNTFDVSCGNKDEINLLLRPKENAEKNRKRKKSPKPNQKNEIPTTPETTIEAPHTSKSDVIVAVADTAIMAQDLKSKHEQTHISEDKIEHAKATTEKVQPSKGKKSPKPQIKNEQASSEVFTGMPLVDTPKDVTILSREISLTKNINVNTEELPVQLPETNITEEVKKDESERIPTPVHEKSKKRKKSPKPSIDIEKASGSKEKSKNNVLNIDDIIIIQAEVVSDEKPQKSDTFIASGENISSSDDTQNAKVKPDCEKSKKGKKSPRPIKKDLFPDFKTTAELTEVKDSHGDVQIPVTPKPSDIKILPGTIPVEVELPQVEPMPSPSDITPDFVEYPRCSSEQLLDSNNNTVIQEIMNVETKLGVPIDKKNTPFIQSTDLITPELTTGESEAKISQTEPAVRITDEKTDLKSKVMEVNQDMEELRLSIERSLAELTSLDKTDPENVKKIQEDKKKNAEEAVMQITPVLPDVKQVPDLVKTEEVCGVIKEPLTEEVVIQEPVCPERKDRKGKGKSKRKGKQEVAQSSTSESATNTTTESKESNQSKNEKQEDKKSETTQEKSKQQTSSTKENKDCETSLHPEENIHTDFEPIENFEDAMTSSVDDINKTFEIIANEASPRLDKSHNNPEINVTAPQEDERGGRQEKQNPVSPPKNLLGHPDIPVSSSRTDYKKEKNKTPNYRQAKVKIKDLNDDNIEAPEKSKQSKESQTESKRKCLNQKRLDESICVTNKNEDYVYKYSFRKVFLQCACHVCKKDLTQSRVPCSYCNLVFYCSQKHKDEDYPQHQALCFAVSTICHLKDQKFIYADARNVTGHNYRLLRMQTIVSSEKVLKRRLAAWEQEALLYPRVCARAACREWKQAALKDCQGCGQNLLFYHINENVPTKIIHNDSGAHLAHITRRSEFKSRPVHLKKILDFVDQMISYCSEHPDHLPSSHGRWCKSYNLYRSLVRHQQTQGRLEPKLPTRIVELNPMPDNINEVLAAMYEERIVMVVPLDMSDIEYAALTQLATAPLTALYCLQGYRRTANGITKVYEVARNS</sequence>
<dbReference type="EMBL" id="CM046122">
    <property type="protein sequence ID" value="KAI8423447.1"/>
    <property type="molecule type" value="Genomic_DNA"/>
</dbReference>
<protein>
    <submittedName>
        <fullName evidence="1">Uncharacterized protein</fullName>
    </submittedName>
</protein>
<organism evidence="1 2">
    <name type="scientific">Choristoneura fumiferana</name>
    <name type="common">Spruce budworm moth</name>
    <name type="synonym">Archips fumiferana</name>
    <dbReference type="NCBI Taxonomy" id="7141"/>
    <lineage>
        <taxon>Eukaryota</taxon>
        <taxon>Metazoa</taxon>
        <taxon>Ecdysozoa</taxon>
        <taxon>Arthropoda</taxon>
        <taxon>Hexapoda</taxon>
        <taxon>Insecta</taxon>
        <taxon>Pterygota</taxon>
        <taxon>Neoptera</taxon>
        <taxon>Endopterygota</taxon>
        <taxon>Lepidoptera</taxon>
        <taxon>Glossata</taxon>
        <taxon>Ditrysia</taxon>
        <taxon>Tortricoidea</taxon>
        <taxon>Tortricidae</taxon>
        <taxon>Tortricinae</taxon>
        <taxon>Choristoneura</taxon>
    </lineage>
</organism>